<keyword evidence="1" id="KW-1133">Transmembrane helix</keyword>
<protein>
    <submittedName>
        <fullName evidence="2">Uncharacterized protein</fullName>
    </submittedName>
</protein>
<evidence type="ECO:0000313" key="3">
    <source>
        <dbReference type="Proteomes" id="UP001515480"/>
    </source>
</evidence>
<name>A0AB34ICA6_PRYPA</name>
<dbReference type="EMBL" id="JBGBPQ010000033">
    <property type="protein sequence ID" value="KAL1495214.1"/>
    <property type="molecule type" value="Genomic_DNA"/>
</dbReference>
<organism evidence="2 3">
    <name type="scientific">Prymnesium parvum</name>
    <name type="common">Toxic golden alga</name>
    <dbReference type="NCBI Taxonomy" id="97485"/>
    <lineage>
        <taxon>Eukaryota</taxon>
        <taxon>Haptista</taxon>
        <taxon>Haptophyta</taxon>
        <taxon>Prymnesiophyceae</taxon>
        <taxon>Prymnesiales</taxon>
        <taxon>Prymnesiaceae</taxon>
        <taxon>Prymnesium</taxon>
    </lineage>
</organism>
<gene>
    <name evidence="2" type="ORF">AB1Y20_017078</name>
</gene>
<sequence length="209" mass="22961">MLSLLLDPSSVPLLQRHGTALRHALTPSDVLLLARARDAFHCCWLLPLALYLLTDPQPKLPASISWTIRRGAPRAVHHAAWLLGWLLLARVLLARGDLAVRLFFAQMLATGVIGVILFPLGRSPRADRIHWCASLAYMCDHIVACGLLGVAPPYVRAFCAAFALMAAASLAERALGARRRWVRVAELCFMLGEYGLFISFVCGSERGRP</sequence>
<keyword evidence="1" id="KW-0812">Transmembrane</keyword>
<feature type="transmembrane region" description="Helical" evidence="1">
    <location>
        <begin position="130"/>
        <end position="149"/>
    </location>
</feature>
<proteinExistence type="predicted"/>
<dbReference type="AlphaFoldDB" id="A0AB34ICA6"/>
<reference evidence="2 3" key="1">
    <citation type="journal article" date="2024" name="Science">
        <title>Giant polyketide synthase enzymes in the biosynthesis of giant marine polyether toxins.</title>
        <authorList>
            <person name="Fallon T.R."/>
            <person name="Shende V.V."/>
            <person name="Wierzbicki I.H."/>
            <person name="Pendleton A.L."/>
            <person name="Watervoot N.F."/>
            <person name="Auber R.P."/>
            <person name="Gonzalez D.J."/>
            <person name="Wisecaver J.H."/>
            <person name="Moore B.S."/>
        </authorList>
    </citation>
    <scope>NUCLEOTIDE SEQUENCE [LARGE SCALE GENOMIC DNA]</scope>
    <source>
        <strain evidence="2 3">12B1</strain>
    </source>
</reference>
<feature type="transmembrane region" description="Helical" evidence="1">
    <location>
        <begin position="99"/>
        <end position="118"/>
    </location>
</feature>
<keyword evidence="1" id="KW-0472">Membrane</keyword>
<comment type="caution">
    <text evidence="2">The sequence shown here is derived from an EMBL/GenBank/DDBJ whole genome shotgun (WGS) entry which is preliminary data.</text>
</comment>
<dbReference type="Proteomes" id="UP001515480">
    <property type="component" value="Unassembled WGS sequence"/>
</dbReference>
<evidence type="ECO:0000256" key="1">
    <source>
        <dbReference type="SAM" id="Phobius"/>
    </source>
</evidence>
<evidence type="ECO:0000313" key="2">
    <source>
        <dbReference type="EMBL" id="KAL1495214.1"/>
    </source>
</evidence>
<accession>A0AB34ICA6</accession>
<keyword evidence="3" id="KW-1185">Reference proteome</keyword>